<dbReference type="InterPro" id="IPR028992">
    <property type="entry name" value="Hedgehog/Intein_dom"/>
</dbReference>
<dbReference type="PROSITE" id="PS50817">
    <property type="entry name" value="INTEIN_N_TER"/>
    <property type="match status" value="1"/>
</dbReference>
<dbReference type="OrthoDB" id="6305173at2"/>
<evidence type="ECO:0000313" key="2">
    <source>
        <dbReference type="EMBL" id="SEW09675.1"/>
    </source>
</evidence>
<protein>
    <submittedName>
        <fullName evidence="2">VCBS repeat-containing protein</fullName>
    </submittedName>
</protein>
<dbReference type="InterPro" id="IPR006141">
    <property type="entry name" value="Intein_N"/>
</dbReference>
<proteinExistence type="predicted"/>
<accession>A0A1I0P5R8</accession>
<reference evidence="2 3" key="1">
    <citation type="submission" date="2016-10" db="EMBL/GenBank/DDBJ databases">
        <authorList>
            <person name="de Groot N.N."/>
        </authorList>
    </citation>
    <scope>NUCLEOTIDE SEQUENCE [LARGE SCALE GENOMIC DNA]</scope>
    <source>
        <strain evidence="2 3">DSM 29439</strain>
    </source>
</reference>
<dbReference type="SUPFAM" id="SSF51294">
    <property type="entry name" value="Hedgehog/intein (Hint) domain"/>
    <property type="match status" value="1"/>
</dbReference>
<dbReference type="EMBL" id="FOJB01000001">
    <property type="protein sequence ID" value="SEW09675.1"/>
    <property type="molecule type" value="Genomic_DNA"/>
</dbReference>
<dbReference type="RefSeq" id="WP_091429349.1">
    <property type="nucleotide sequence ID" value="NZ_FOJB01000001.1"/>
</dbReference>
<name>A0A1I0P5R8_9RHOB</name>
<evidence type="ECO:0000313" key="3">
    <source>
        <dbReference type="Proteomes" id="UP000199650"/>
    </source>
</evidence>
<dbReference type="Gene3D" id="2.170.16.10">
    <property type="entry name" value="Hedgehog/Intein (Hint) domain"/>
    <property type="match status" value="1"/>
</dbReference>
<dbReference type="AlphaFoldDB" id="A0A1I0P5R8"/>
<feature type="domain" description="Hedgehog/Intein (Hint)" evidence="1">
    <location>
        <begin position="133"/>
        <end position="280"/>
    </location>
</feature>
<organism evidence="2 3">
    <name type="scientific">Aliiroseovarius sediminilitoris</name>
    <dbReference type="NCBI Taxonomy" id="1173584"/>
    <lineage>
        <taxon>Bacteria</taxon>
        <taxon>Pseudomonadati</taxon>
        <taxon>Pseudomonadota</taxon>
        <taxon>Alphaproteobacteria</taxon>
        <taxon>Rhodobacterales</taxon>
        <taxon>Paracoccaceae</taxon>
        <taxon>Aliiroseovarius</taxon>
    </lineage>
</organism>
<evidence type="ECO:0000259" key="1">
    <source>
        <dbReference type="Pfam" id="PF13403"/>
    </source>
</evidence>
<keyword evidence="3" id="KW-1185">Reference proteome</keyword>
<sequence>MVSLSGATTASINEGLPGTGNVSASGSVINTEPGTYSWIAGGYDILSAPSFGTLTITQNTANDEGGYTWSFVVDSDDPALDGLDAGQSLDITFNIRVRDTSFNNANGYASTVNGSAVVDTHQVTITIFGETEVCFARGTEILTDLGPRRIETLRVGDLVLTRDNGLQPLRWISASKVSQDRRRGNSQLDPVAIAPDAFAPGVPNKTLRVSPQHRLLMEGPQVNLLLAQDAALASAKSLVNGDSIYECGAEVADLEYWHIVLDQHEIVFANGCPAETLHFGDVALSTLTKAQMEELDAIFPDLTKRQGDLAHAEMRGFEGQVLSRALKPTPATPEDRAV</sequence>
<dbReference type="Pfam" id="PF13403">
    <property type="entry name" value="Hint_2"/>
    <property type="match status" value="1"/>
</dbReference>
<gene>
    <name evidence="2" type="ORF">SAMN05444851_1372</name>
</gene>
<dbReference type="GO" id="GO:0016539">
    <property type="term" value="P:intein-mediated protein splicing"/>
    <property type="evidence" value="ECO:0007669"/>
    <property type="project" value="InterPro"/>
</dbReference>
<dbReference type="InterPro" id="IPR036844">
    <property type="entry name" value="Hint_dom_sf"/>
</dbReference>
<dbReference type="STRING" id="1173584.SAMN05444851_1372"/>
<dbReference type="Proteomes" id="UP000199650">
    <property type="component" value="Unassembled WGS sequence"/>
</dbReference>